<keyword evidence="5" id="KW-1185">Reference proteome</keyword>
<dbReference type="EMBL" id="ML993937">
    <property type="protein sequence ID" value="KAF2202415.1"/>
    <property type="molecule type" value="Genomic_DNA"/>
</dbReference>
<dbReference type="Proteomes" id="UP000799536">
    <property type="component" value="Unassembled WGS sequence"/>
</dbReference>
<dbReference type="Pfam" id="PF00400">
    <property type="entry name" value="WD40"/>
    <property type="match status" value="1"/>
</dbReference>
<dbReference type="OrthoDB" id="538223at2759"/>
<evidence type="ECO:0000313" key="5">
    <source>
        <dbReference type="Proteomes" id="UP000799536"/>
    </source>
</evidence>
<evidence type="ECO:0000256" key="2">
    <source>
        <dbReference type="ARBA" id="ARBA00022737"/>
    </source>
</evidence>
<evidence type="ECO:0000256" key="1">
    <source>
        <dbReference type="ARBA" id="ARBA00022574"/>
    </source>
</evidence>
<dbReference type="PROSITE" id="PS50294">
    <property type="entry name" value="WD_REPEATS_REGION"/>
    <property type="match status" value="1"/>
</dbReference>
<sequence>IAFSPDGQLVASASWDDTIRLWETATGTCRSTLATRYQYTASLAFSSDSHFLYTDQGAIPLSSPSIEVPASQIKQLSYLFVKDRWILRNEQALLWLPAEYDPSCIAVSEHIVCLGHSSGGVTFLKIK</sequence>
<dbReference type="PROSITE" id="PS50082">
    <property type="entry name" value="WD_REPEATS_2"/>
    <property type="match status" value="1"/>
</dbReference>
<dbReference type="PROSITE" id="PS00678">
    <property type="entry name" value="WD_REPEATS_1"/>
    <property type="match status" value="1"/>
</dbReference>
<dbReference type="InterPro" id="IPR011041">
    <property type="entry name" value="Quinoprot_gluc/sorb_DH_b-prop"/>
</dbReference>
<evidence type="ECO:0000256" key="3">
    <source>
        <dbReference type="PROSITE-ProRule" id="PRU00221"/>
    </source>
</evidence>
<feature type="non-terminal residue" evidence="4">
    <location>
        <position position="1"/>
    </location>
</feature>
<protein>
    <recommendedName>
        <fullName evidence="6">WD domain, G-beta repeat protein</fullName>
    </recommendedName>
</protein>
<gene>
    <name evidence="4" type="ORF">GQ43DRAFT_311700</name>
</gene>
<reference evidence="4" key="1">
    <citation type="journal article" date="2020" name="Stud. Mycol.">
        <title>101 Dothideomycetes genomes: a test case for predicting lifestyles and emergence of pathogens.</title>
        <authorList>
            <person name="Haridas S."/>
            <person name="Albert R."/>
            <person name="Binder M."/>
            <person name="Bloem J."/>
            <person name="Labutti K."/>
            <person name="Salamov A."/>
            <person name="Andreopoulos B."/>
            <person name="Baker S."/>
            <person name="Barry K."/>
            <person name="Bills G."/>
            <person name="Bluhm B."/>
            <person name="Cannon C."/>
            <person name="Castanera R."/>
            <person name="Culley D."/>
            <person name="Daum C."/>
            <person name="Ezra D."/>
            <person name="Gonzalez J."/>
            <person name="Henrissat B."/>
            <person name="Kuo A."/>
            <person name="Liang C."/>
            <person name="Lipzen A."/>
            <person name="Lutzoni F."/>
            <person name="Magnuson J."/>
            <person name="Mondo S."/>
            <person name="Nolan M."/>
            <person name="Ohm R."/>
            <person name="Pangilinan J."/>
            <person name="Park H.-J."/>
            <person name="Ramirez L."/>
            <person name="Alfaro M."/>
            <person name="Sun H."/>
            <person name="Tritt A."/>
            <person name="Yoshinaga Y."/>
            <person name="Zwiers L.-H."/>
            <person name="Turgeon B."/>
            <person name="Goodwin S."/>
            <person name="Spatafora J."/>
            <person name="Crous P."/>
            <person name="Grigoriev I."/>
        </authorList>
    </citation>
    <scope>NUCLEOTIDE SEQUENCE</scope>
    <source>
        <strain evidence="4">ATCC 74209</strain>
    </source>
</reference>
<dbReference type="AlphaFoldDB" id="A0A9P4N007"/>
<feature type="repeat" description="WD" evidence="3">
    <location>
        <begin position="1"/>
        <end position="32"/>
    </location>
</feature>
<dbReference type="InterPro" id="IPR015943">
    <property type="entry name" value="WD40/YVTN_repeat-like_dom_sf"/>
</dbReference>
<dbReference type="InterPro" id="IPR001680">
    <property type="entry name" value="WD40_rpt"/>
</dbReference>
<keyword evidence="2" id="KW-0677">Repeat</keyword>
<evidence type="ECO:0000313" key="4">
    <source>
        <dbReference type="EMBL" id="KAF2202415.1"/>
    </source>
</evidence>
<dbReference type="Gene3D" id="2.130.10.10">
    <property type="entry name" value="YVTN repeat-like/Quinoprotein amine dehydrogenase"/>
    <property type="match status" value="1"/>
</dbReference>
<evidence type="ECO:0008006" key="6">
    <source>
        <dbReference type="Google" id="ProtNLM"/>
    </source>
</evidence>
<organism evidence="4 5">
    <name type="scientific">Delitschia confertaspora ATCC 74209</name>
    <dbReference type="NCBI Taxonomy" id="1513339"/>
    <lineage>
        <taxon>Eukaryota</taxon>
        <taxon>Fungi</taxon>
        <taxon>Dikarya</taxon>
        <taxon>Ascomycota</taxon>
        <taxon>Pezizomycotina</taxon>
        <taxon>Dothideomycetes</taxon>
        <taxon>Pleosporomycetidae</taxon>
        <taxon>Pleosporales</taxon>
        <taxon>Delitschiaceae</taxon>
        <taxon>Delitschia</taxon>
    </lineage>
</organism>
<dbReference type="InterPro" id="IPR019775">
    <property type="entry name" value="WD40_repeat_CS"/>
</dbReference>
<dbReference type="SUPFAM" id="SSF50952">
    <property type="entry name" value="Soluble quinoprotein glucose dehydrogenase"/>
    <property type="match status" value="1"/>
</dbReference>
<accession>A0A9P4N007</accession>
<proteinExistence type="predicted"/>
<keyword evidence="1 3" id="KW-0853">WD repeat</keyword>
<comment type="caution">
    <text evidence="4">The sequence shown here is derived from an EMBL/GenBank/DDBJ whole genome shotgun (WGS) entry which is preliminary data.</text>
</comment>
<name>A0A9P4N007_9PLEO</name>